<protein>
    <submittedName>
        <fullName evidence="4">Alpha/beta-hydrolase</fullName>
    </submittedName>
</protein>
<dbReference type="Pfam" id="PF00561">
    <property type="entry name" value="Abhydrolase_1"/>
    <property type="match status" value="1"/>
</dbReference>
<sequence length="463" mass="52531">MIQAAKILEQRSHLVPGKLRITEHFFQVPRDHSNPSLGTIQLFARSARKITKPADHSPTSDADPSKTQLPWLLYLQGGPGFECASPQNSAWSSFLLDKGYQILAMDQRGTGLSTAISQSSLQLRGDETVQAEYLKSFRADSIVKDAEAIRKALTTDYPEEKKKWSIMGQSFGGFCCTTYLSFYPEGVKEAFLFGGLPPLRDGPDEVYERVYPRVERRNQEYYAKYPEDVERVRKIVKFLGRFGDETVRVQGGEGHLSAARFLQLGINFGAHGRFDTVHDLVLRANNDLTLFGHLTRPTVLHIERSQSWDTNVLYALLHEACYAQGPPTAWSAHRLLNRFPFFDHNTRMVSPAAPVFFTGEMIYPFMFDVYPELKKLKAVGELLAQTTWGKLYDVEQLQRNEVPVYAAAYFDDMYVDFDLSMETARTIRGCKTYVTNAMYHNAVSAKADEVLKAVFELRDDVID</sequence>
<dbReference type="PANTHER" id="PTHR43248">
    <property type="entry name" value="2-SUCCINYL-6-HYDROXY-2,4-CYCLOHEXADIENE-1-CARBOXYLATE SYNTHASE"/>
    <property type="match status" value="1"/>
</dbReference>
<dbReference type="AlphaFoldDB" id="A0A6A5VB06"/>
<dbReference type="InterPro" id="IPR051601">
    <property type="entry name" value="Serine_prot/Carboxylest_S33"/>
</dbReference>
<evidence type="ECO:0000313" key="5">
    <source>
        <dbReference type="Proteomes" id="UP000800036"/>
    </source>
</evidence>
<evidence type="ECO:0000256" key="2">
    <source>
        <dbReference type="ARBA" id="ARBA00022801"/>
    </source>
</evidence>
<reference evidence="4" key="1">
    <citation type="journal article" date="2020" name="Stud. Mycol.">
        <title>101 Dothideomycetes genomes: a test case for predicting lifestyles and emergence of pathogens.</title>
        <authorList>
            <person name="Haridas S."/>
            <person name="Albert R."/>
            <person name="Binder M."/>
            <person name="Bloem J."/>
            <person name="Labutti K."/>
            <person name="Salamov A."/>
            <person name="Andreopoulos B."/>
            <person name="Baker S."/>
            <person name="Barry K."/>
            <person name="Bills G."/>
            <person name="Bluhm B."/>
            <person name="Cannon C."/>
            <person name="Castanera R."/>
            <person name="Culley D."/>
            <person name="Daum C."/>
            <person name="Ezra D."/>
            <person name="Gonzalez J."/>
            <person name="Henrissat B."/>
            <person name="Kuo A."/>
            <person name="Liang C."/>
            <person name="Lipzen A."/>
            <person name="Lutzoni F."/>
            <person name="Magnuson J."/>
            <person name="Mondo S."/>
            <person name="Nolan M."/>
            <person name="Ohm R."/>
            <person name="Pangilinan J."/>
            <person name="Park H.-J."/>
            <person name="Ramirez L."/>
            <person name="Alfaro M."/>
            <person name="Sun H."/>
            <person name="Tritt A."/>
            <person name="Yoshinaga Y."/>
            <person name="Zwiers L.-H."/>
            <person name="Turgeon B."/>
            <person name="Goodwin S."/>
            <person name="Spatafora J."/>
            <person name="Crous P."/>
            <person name="Grigoriev I."/>
        </authorList>
    </citation>
    <scope>NUCLEOTIDE SEQUENCE</scope>
    <source>
        <strain evidence="4">CBS 107.79</strain>
    </source>
</reference>
<dbReference type="OrthoDB" id="1898734at2759"/>
<gene>
    <name evidence="4" type="ORF">BU23DRAFT_589497</name>
</gene>
<dbReference type="EMBL" id="ML976680">
    <property type="protein sequence ID" value="KAF1973519.1"/>
    <property type="molecule type" value="Genomic_DNA"/>
</dbReference>
<dbReference type="InterPro" id="IPR000073">
    <property type="entry name" value="AB_hydrolase_1"/>
</dbReference>
<evidence type="ECO:0000256" key="1">
    <source>
        <dbReference type="ARBA" id="ARBA00010088"/>
    </source>
</evidence>
<dbReference type="Proteomes" id="UP000800036">
    <property type="component" value="Unassembled WGS sequence"/>
</dbReference>
<dbReference type="GO" id="GO:0006508">
    <property type="term" value="P:proteolysis"/>
    <property type="evidence" value="ECO:0007669"/>
    <property type="project" value="InterPro"/>
</dbReference>
<dbReference type="InterPro" id="IPR002410">
    <property type="entry name" value="Peptidase_S33"/>
</dbReference>
<keyword evidence="5" id="KW-1185">Reference proteome</keyword>
<comment type="similarity">
    <text evidence="1">Belongs to the peptidase S33 family.</text>
</comment>
<dbReference type="PRINTS" id="PR00793">
    <property type="entry name" value="PROAMNOPTASE"/>
</dbReference>
<keyword evidence="2 4" id="KW-0378">Hydrolase</keyword>
<accession>A0A6A5VB06</accession>
<name>A0A6A5VB06_9PLEO</name>
<dbReference type="GO" id="GO:0008233">
    <property type="term" value="F:peptidase activity"/>
    <property type="evidence" value="ECO:0007669"/>
    <property type="project" value="InterPro"/>
</dbReference>
<dbReference type="SUPFAM" id="SSF53474">
    <property type="entry name" value="alpha/beta-Hydrolases"/>
    <property type="match status" value="2"/>
</dbReference>
<evidence type="ECO:0000313" key="4">
    <source>
        <dbReference type="EMBL" id="KAF1973519.1"/>
    </source>
</evidence>
<proteinExistence type="inferred from homology"/>
<evidence type="ECO:0000259" key="3">
    <source>
        <dbReference type="Pfam" id="PF00561"/>
    </source>
</evidence>
<feature type="domain" description="AB hydrolase-1" evidence="3">
    <location>
        <begin position="70"/>
        <end position="230"/>
    </location>
</feature>
<dbReference type="InterPro" id="IPR029058">
    <property type="entry name" value="AB_hydrolase_fold"/>
</dbReference>
<dbReference type="Gene3D" id="3.40.50.1820">
    <property type="entry name" value="alpha/beta hydrolase"/>
    <property type="match status" value="1"/>
</dbReference>
<organism evidence="4 5">
    <name type="scientific">Bimuria novae-zelandiae CBS 107.79</name>
    <dbReference type="NCBI Taxonomy" id="1447943"/>
    <lineage>
        <taxon>Eukaryota</taxon>
        <taxon>Fungi</taxon>
        <taxon>Dikarya</taxon>
        <taxon>Ascomycota</taxon>
        <taxon>Pezizomycotina</taxon>
        <taxon>Dothideomycetes</taxon>
        <taxon>Pleosporomycetidae</taxon>
        <taxon>Pleosporales</taxon>
        <taxon>Massarineae</taxon>
        <taxon>Didymosphaeriaceae</taxon>
        <taxon>Bimuria</taxon>
    </lineage>
</organism>
<dbReference type="PANTHER" id="PTHR43248:SF2">
    <property type="entry name" value="PROLYL AMINOPEPTIDASE"/>
    <property type="match status" value="1"/>
</dbReference>